<reference evidence="4" key="1">
    <citation type="submission" date="2016-10" db="EMBL/GenBank/DDBJ databases">
        <authorList>
            <person name="Varghese N."/>
            <person name="Submissions S."/>
        </authorList>
    </citation>
    <scope>NUCLEOTIDE SEQUENCE [LARGE SCALE GENOMIC DNA]</scope>
    <source>
        <strain evidence="4">DSM 22002</strain>
    </source>
</reference>
<dbReference type="Pfam" id="PF04203">
    <property type="entry name" value="Sortase"/>
    <property type="match status" value="1"/>
</dbReference>
<name>A0A1G8DL89_9MICO</name>
<evidence type="ECO:0000313" key="4">
    <source>
        <dbReference type="Proteomes" id="UP000198822"/>
    </source>
</evidence>
<dbReference type="GO" id="GO:0016787">
    <property type="term" value="F:hydrolase activity"/>
    <property type="evidence" value="ECO:0007669"/>
    <property type="project" value="UniProtKB-KW"/>
</dbReference>
<proteinExistence type="predicted"/>
<dbReference type="Gene3D" id="2.40.260.10">
    <property type="entry name" value="Sortase"/>
    <property type="match status" value="1"/>
</dbReference>
<accession>A0A1G8DL89</accession>
<dbReference type="InterPro" id="IPR005754">
    <property type="entry name" value="Sortase"/>
</dbReference>
<organism evidence="3 4">
    <name type="scientific">Agrococcus jejuensis</name>
    <dbReference type="NCBI Taxonomy" id="399736"/>
    <lineage>
        <taxon>Bacteria</taxon>
        <taxon>Bacillati</taxon>
        <taxon>Actinomycetota</taxon>
        <taxon>Actinomycetes</taxon>
        <taxon>Micrococcales</taxon>
        <taxon>Microbacteriaceae</taxon>
        <taxon>Agrococcus</taxon>
    </lineage>
</organism>
<dbReference type="InterPro" id="IPR023365">
    <property type="entry name" value="Sortase_dom-sf"/>
</dbReference>
<dbReference type="EMBL" id="LT629695">
    <property type="protein sequence ID" value="SDH58341.1"/>
    <property type="molecule type" value="Genomic_DNA"/>
</dbReference>
<dbReference type="OrthoDB" id="525039at2"/>
<gene>
    <name evidence="3" type="ORF">SAMN04489720_1686</name>
</gene>
<dbReference type="CDD" id="cd05829">
    <property type="entry name" value="Sortase_F"/>
    <property type="match status" value="1"/>
</dbReference>
<dbReference type="RefSeq" id="WP_092504145.1">
    <property type="nucleotide sequence ID" value="NZ_LT629695.1"/>
</dbReference>
<feature type="compositionally biased region" description="Low complexity" evidence="2">
    <location>
        <begin position="37"/>
        <end position="58"/>
    </location>
</feature>
<keyword evidence="1" id="KW-0378">Hydrolase</keyword>
<evidence type="ECO:0000313" key="3">
    <source>
        <dbReference type="EMBL" id="SDH58341.1"/>
    </source>
</evidence>
<protein>
    <submittedName>
        <fullName evidence="3">Sortase family protein</fullName>
    </submittedName>
</protein>
<sequence length="222" mass="22350">MLAGAAVVLGVVGGVWLVRSTSGVEATDAGSPPPSAEPSASEPSAPEPTPSASASPSPVARSDFDIALQQPAVQDAPVEVAIADVGLDLAVVPVGVRADGQMEIPTLVTEVGWYEYGPAPGAPAGSAVLSAHVDSELGRAPMAALLEVEPGALVEVTTASGAVLTFRVDTVEQLGKQQLPLDELFARDGPPLLRLVTCAGAWDPAASAYEDNLIVTATPVTA</sequence>
<dbReference type="Proteomes" id="UP000198822">
    <property type="component" value="Chromosome I"/>
</dbReference>
<dbReference type="AlphaFoldDB" id="A0A1G8DL89"/>
<dbReference type="InterPro" id="IPR042001">
    <property type="entry name" value="Sortase_F"/>
</dbReference>
<evidence type="ECO:0000256" key="1">
    <source>
        <dbReference type="ARBA" id="ARBA00022801"/>
    </source>
</evidence>
<evidence type="ECO:0000256" key="2">
    <source>
        <dbReference type="SAM" id="MobiDB-lite"/>
    </source>
</evidence>
<keyword evidence="4" id="KW-1185">Reference proteome</keyword>
<dbReference type="SUPFAM" id="SSF63817">
    <property type="entry name" value="Sortase"/>
    <property type="match status" value="1"/>
</dbReference>
<dbReference type="STRING" id="399736.SAMN04489720_1686"/>
<feature type="region of interest" description="Disordered" evidence="2">
    <location>
        <begin position="24"/>
        <end position="60"/>
    </location>
</feature>